<evidence type="ECO:0000256" key="1">
    <source>
        <dbReference type="ARBA" id="ARBA00022801"/>
    </source>
</evidence>
<dbReference type="PANTHER" id="PTHR48070">
    <property type="entry name" value="ESTERASE OVCA2"/>
    <property type="match status" value="1"/>
</dbReference>
<dbReference type="GO" id="GO:0019748">
    <property type="term" value="P:secondary metabolic process"/>
    <property type="evidence" value="ECO:0007669"/>
    <property type="project" value="TreeGrafter"/>
</dbReference>
<proteinExistence type="predicted"/>
<name>A0AA38R7B1_9PEZI</name>
<evidence type="ECO:0000313" key="5">
    <source>
        <dbReference type="Proteomes" id="UP001174691"/>
    </source>
</evidence>
<feature type="region of interest" description="Disordered" evidence="2">
    <location>
        <begin position="71"/>
        <end position="101"/>
    </location>
</feature>
<organism evidence="4 5">
    <name type="scientific">Coniochaeta hoffmannii</name>
    <dbReference type="NCBI Taxonomy" id="91930"/>
    <lineage>
        <taxon>Eukaryota</taxon>
        <taxon>Fungi</taxon>
        <taxon>Dikarya</taxon>
        <taxon>Ascomycota</taxon>
        <taxon>Pezizomycotina</taxon>
        <taxon>Sordariomycetes</taxon>
        <taxon>Sordariomycetidae</taxon>
        <taxon>Coniochaetales</taxon>
        <taxon>Coniochaetaceae</taxon>
        <taxon>Coniochaeta</taxon>
    </lineage>
</organism>
<dbReference type="InterPro" id="IPR029058">
    <property type="entry name" value="AB_hydrolase_fold"/>
</dbReference>
<dbReference type="EMBL" id="JANBVN010000319">
    <property type="protein sequence ID" value="KAJ9129627.1"/>
    <property type="molecule type" value="Genomic_DNA"/>
</dbReference>
<dbReference type="AlphaFoldDB" id="A0AA38R7B1"/>
<feature type="compositionally biased region" description="Low complexity" evidence="2">
    <location>
        <begin position="1"/>
        <end position="14"/>
    </location>
</feature>
<feature type="region of interest" description="Disordered" evidence="2">
    <location>
        <begin position="134"/>
        <end position="164"/>
    </location>
</feature>
<keyword evidence="5" id="KW-1185">Reference proteome</keyword>
<keyword evidence="1" id="KW-0378">Hydrolase</keyword>
<gene>
    <name evidence="4" type="ORF">NKR19_g10276</name>
</gene>
<dbReference type="SUPFAM" id="SSF53474">
    <property type="entry name" value="alpha/beta-Hydrolases"/>
    <property type="match status" value="1"/>
</dbReference>
<dbReference type="Pfam" id="PF03959">
    <property type="entry name" value="FSH1"/>
    <property type="match status" value="1"/>
</dbReference>
<dbReference type="PANTHER" id="PTHR48070:SF6">
    <property type="entry name" value="ESTERASE OVCA2"/>
    <property type="match status" value="1"/>
</dbReference>
<evidence type="ECO:0000313" key="4">
    <source>
        <dbReference type="EMBL" id="KAJ9129627.1"/>
    </source>
</evidence>
<dbReference type="InterPro" id="IPR005645">
    <property type="entry name" value="FSH-like_dom"/>
</dbReference>
<feature type="domain" description="Serine hydrolase" evidence="3">
    <location>
        <begin position="28"/>
        <end position="282"/>
    </location>
</feature>
<feature type="region of interest" description="Disordered" evidence="2">
    <location>
        <begin position="1"/>
        <end position="24"/>
    </location>
</feature>
<accession>A0AA38R7B1</accession>
<protein>
    <submittedName>
        <fullName evidence="4">Dihydrofolate reductase</fullName>
    </submittedName>
</protein>
<sequence length="299" mass="32092">MGDTSGTQTPTGSGPDKKAKAGNKAAKKDVKILMLHGYTQSGPLFRSKTRALEKLLVKSLGPLNLSPTLIYPTAPNRLRPSDIPGFQPSPEDDEDNLTETDSWAWYRKDEASGAYRFLDEGMLRVAESIKSALSSSSSSSSSSTPSSEDAAAPSTTTSEPIAGAIGFSQGGAMAAMLAAAMEERRPAPPGPEWDWVRAVREANGGRPLRFAVIYSGFYAPPRELAWLYEPSRIGTPTLHFIGSLDTVVDESRSQGLVARCEDPVVVVHPGGHHVPVSKEWVMPLVGFIKKVLVDDAARE</sequence>
<dbReference type="InterPro" id="IPR050593">
    <property type="entry name" value="LovG"/>
</dbReference>
<dbReference type="GO" id="GO:0005634">
    <property type="term" value="C:nucleus"/>
    <property type="evidence" value="ECO:0007669"/>
    <property type="project" value="TreeGrafter"/>
</dbReference>
<evidence type="ECO:0000256" key="2">
    <source>
        <dbReference type="SAM" id="MobiDB-lite"/>
    </source>
</evidence>
<dbReference type="GO" id="GO:0005737">
    <property type="term" value="C:cytoplasm"/>
    <property type="evidence" value="ECO:0007669"/>
    <property type="project" value="TreeGrafter"/>
</dbReference>
<reference evidence="4" key="1">
    <citation type="submission" date="2022-07" db="EMBL/GenBank/DDBJ databases">
        <title>Fungi with potential for degradation of polypropylene.</title>
        <authorList>
            <person name="Gostincar C."/>
        </authorList>
    </citation>
    <scope>NUCLEOTIDE SEQUENCE</scope>
    <source>
        <strain evidence="4">EXF-13287</strain>
    </source>
</reference>
<dbReference type="Gene3D" id="3.40.50.1820">
    <property type="entry name" value="alpha/beta hydrolase"/>
    <property type="match status" value="1"/>
</dbReference>
<feature type="compositionally biased region" description="Low complexity" evidence="2">
    <location>
        <begin position="134"/>
        <end position="160"/>
    </location>
</feature>
<comment type="caution">
    <text evidence="4">The sequence shown here is derived from an EMBL/GenBank/DDBJ whole genome shotgun (WGS) entry which is preliminary data.</text>
</comment>
<dbReference type="Proteomes" id="UP001174691">
    <property type="component" value="Unassembled WGS sequence"/>
</dbReference>
<dbReference type="GO" id="GO:0016787">
    <property type="term" value="F:hydrolase activity"/>
    <property type="evidence" value="ECO:0007669"/>
    <property type="project" value="UniProtKB-KW"/>
</dbReference>
<evidence type="ECO:0000259" key="3">
    <source>
        <dbReference type="Pfam" id="PF03959"/>
    </source>
</evidence>